<protein>
    <submittedName>
        <fullName evidence="1">Uncharacterized protein</fullName>
    </submittedName>
</protein>
<sequence length="74" mass="8145">MNNEGIQKFKAAAQVGDTVTICTTEGKQSYRYHGKILSINDQAVVIADELAGGTITTPIAYKHFYWHSLEGKTN</sequence>
<evidence type="ECO:0000313" key="2">
    <source>
        <dbReference type="Proteomes" id="UP000246806"/>
    </source>
</evidence>
<accession>A0A2S0CSM8</accession>
<evidence type="ECO:0000313" key="1">
    <source>
        <dbReference type="EMBL" id="AQN32650.1"/>
    </source>
</evidence>
<organism evidence="1 2">
    <name type="scientific">Bacillus phage BCP12</name>
    <dbReference type="NCBI Taxonomy" id="1913122"/>
    <lineage>
        <taxon>Viruses</taxon>
        <taxon>Duplodnaviria</taxon>
        <taxon>Heunggongvirae</taxon>
        <taxon>Uroviricota</taxon>
        <taxon>Caudoviricetes</taxon>
        <taxon>Herelleviridae</taxon>
        <taxon>Bastillevirinae</taxon>
        <taxon>Tsarbombavirus</taxon>
        <taxon>Tsarbombavirus BCP78</taxon>
    </lineage>
</organism>
<name>A0A2S0CSM8_9CAUD</name>
<dbReference type="Proteomes" id="UP000246806">
    <property type="component" value="Genome"/>
</dbReference>
<dbReference type="EMBL" id="KX987999">
    <property type="protein sequence ID" value="AQN32650.1"/>
    <property type="molecule type" value="Genomic_DNA"/>
</dbReference>
<gene>
    <name evidence="1" type="ORF">BCP12_250</name>
</gene>
<reference evidence="1 2" key="1">
    <citation type="submission" date="2016-10" db="EMBL/GenBank/DDBJ databases">
        <title>Complete Genome Sequence of Bacillus Phage BCP12.</title>
        <authorList>
            <person name="Ghosh K."/>
            <person name="Kim K.-P."/>
        </authorList>
    </citation>
    <scope>NUCLEOTIDE SEQUENCE [LARGE SCALE GENOMIC DNA]</scope>
</reference>
<proteinExistence type="predicted"/>